<evidence type="ECO:0008006" key="5">
    <source>
        <dbReference type="Google" id="ProtNLM"/>
    </source>
</evidence>
<dbReference type="Gene3D" id="3.40.50.2000">
    <property type="entry name" value="Glycogen Phosphorylase B"/>
    <property type="match status" value="2"/>
</dbReference>
<gene>
    <name evidence="3" type="ORF">A2370_02970</name>
</gene>
<reference evidence="3 4" key="1">
    <citation type="journal article" date="2016" name="Nat. Commun.">
        <title>Thousands of microbial genomes shed light on interconnected biogeochemical processes in an aquifer system.</title>
        <authorList>
            <person name="Anantharaman K."/>
            <person name="Brown C.T."/>
            <person name="Hug L.A."/>
            <person name="Sharon I."/>
            <person name="Castelle C.J."/>
            <person name="Probst A.J."/>
            <person name="Thomas B.C."/>
            <person name="Singh A."/>
            <person name="Wilkins M.J."/>
            <person name="Karaoz U."/>
            <person name="Brodie E.L."/>
            <person name="Williams K.H."/>
            <person name="Hubbard S.S."/>
            <person name="Banfield J.F."/>
        </authorList>
    </citation>
    <scope>NUCLEOTIDE SEQUENCE [LARGE SCALE GENOMIC DNA]</scope>
</reference>
<evidence type="ECO:0000259" key="2">
    <source>
        <dbReference type="Pfam" id="PF13439"/>
    </source>
</evidence>
<dbReference type="GO" id="GO:0016757">
    <property type="term" value="F:glycosyltransferase activity"/>
    <property type="evidence" value="ECO:0007669"/>
    <property type="project" value="InterPro"/>
</dbReference>
<organism evidence="3 4">
    <name type="scientific">Candidatus Vogelbacteria bacterium RIFOXYB1_FULL_42_16</name>
    <dbReference type="NCBI Taxonomy" id="1802436"/>
    <lineage>
        <taxon>Bacteria</taxon>
        <taxon>Candidatus Vogeliibacteriota</taxon>
    </lineage>
</organism>
<accession>A0A1G2QGM2</accession>
<dbReference type="EMBL" id="MHTH01000005">
    <property type="protein sequence ID" value="OHA59121.1"/>
    <property type="molecule type" value="Genomic_DNA"/>
</dbReference>
<dbReference type="STRING" id="1802436.A2370_02970"/>
<comment type="caution">
    <text evidence="3">The sequence shown here is derived from an EMBL/GenBank/DDBJ whole genome shotgun (WGS) entry which is preliminary data.</text>
</comment>
<dbReference type="AlphaFoldDB" id="A0A1G2QGM2"/>
<dbReference type="Pfam" id="PF00534">
    <property type="entry name" value="Glycos_transf_1"/>
    <property type="match status" value="1"/>
</dbReference>
<evidence type="ECO:0000313" key="4">
    <source>
        <dbReference type="Proteomes" id="UP000176222"/>
    </source>
</evidence>
<name>A0A1G2QGM2_9BACT</name>
<dbReference type="InterPro" id="IPR028098">
    <property type="entry name" value="Glyco_trans_4-like_N"/>
</dbReference>
<evidence type="ECO:0000259" key="1">
    <source>
        <dbReference type="Pfam" id="PF00534"/>
    </source>
</evidence>
<protein>
    <recommendedName>
        <fullName evidence="5">Glycosyl transferase family 1 domain-containing protein</fullName>
    </recommendedName>
</protein>
<dbReference type="Proteomes" id="UP000176222">
    <property type="component" value="Unassembled WGS sequence"/>
</dbReference>
<dbReference type="SUPFAM" id="SSF53756">
    <property type="entry name" value="UDP-Glycosyltransferase/glycogen phosphorylase"/>
    <property type="match status" value="1"/>
</dbReference>
<evidence type="ECO:0000313" key="3">
    <source>
        <dbReference type="EMBL" id="OHA59121.1"/>
    </source>
</evidence>
<sequence>MRVLSLSNDQSLFNDQSVASRRLIGYGTIVARLMVVVPNRYDLRHELSDKVEVVGVGGWSKEIIWWRLWKKAGKILSHDNFTLITVQDTYFIALIAWRLARKFRLPLEIQVHGFERFHDVRKFLARFLLPRADGVRVVSQRLKQTLVEDFKVPEGKISVVPIFSDFKCEKIASEISTSDSVFSAKNQDEFIFLTVSRLVKVKKIETQIEALREIRTLHPEAKLWIVGDGPERASLERLVAVMGLQEAVRFWGRQDDLANFYQTADVFILTSDSEGWGLAVIEAGICGLPVLMTDVGLAGEVVITNESGLVVPIGDLGALVANMRLMIEDQNLRQTLASGLNLVIKKLPNKNETLELYRRGWERLLSRNG</sequence>
<dbReference type="PANTHER" id="PTHR12526">
    <property type="entry name" value="GLYCOSYLTRANSFERASE"/>
    <property type="match status" value="1"/>
</dbReference>
<feature type="domain" description="Glycosyltransferase subfamily 4-like N-terminal" evidence="2">
    <location>
        <begin position="35"/>
        <end position="161"/>
    </location>
</feature>
<dbReference type="Pfam" id="PF13439">
    <property type="entry name" value="Glyco_transf_4"/>
    <property type="match status" value="1"/>
</dbReference>
<dbReference type="CDD" id="cd03801">
    <property type="entry name" value="GT4_PimA-like"/>
    <property type="match status" value="1"/>
</dbReference>
<proteinExistence type="predicted"/>
<dbReference type="InterPro" id="IPR001296">
    <property type="entry name" value="Glyco_trans_1"/>
</dbReference>
<feature type="domain" description="Glycosyl transferase family 1" evidence="1">
    <location>
        <begin position="182"/>
        <end position="336"/>
    </location>
</feature>